<protein>
    <submittedName>
        <fullName evidence="8">Transporter</fullName>
    </submittedName>
</protein>
<reference evidence="8 9" key="1">
    <citation type="journal article" date="2006" name="Proc. Natl. Acad. Sci. U.S.A.">
        <title>Evolution of sensory complexity recorded in a myxobacterial genome.</title>
        <authorList>
            <person name="Goldman B.S."/>
            <person name="Nierman W.C."/>
            <person name="Kaiser D."/>
            <person name="Slater S.C."/>
            <person name="Durkin A.S."/>
            <person name="Eisen J.A."/>
            <person name="Ronning C.M."/>
            <person name="Barbazuk W.B."/>
            <person name="Blanchard M."/>
            <person name="Field C."/>
            <person name="Halling C."/>
            <person name="Hinkle G."/>
            <person name="Iartchuk O."/>
            <person name="Kim H.S."/>
            <person name="Mackenzie C."/>
            <person name="Madupu R."/>
            <person name="Miller N."/>
            <person name="Shvartsbeyn A."/>
            <person name="Sullivan S.A."/>
            <person name="Vaudin M."/>
            <person name="Wiegand R."/>
            <person name="Kaplan H.B."/>
        </authorList>
    </citation>
    <scope>NUCLEOTIDE SEQUENCE [LARGE SCALE GENOMIC DNA]</scope>
    <source>
        <strain evidence="9">DK1622</strain>
    </source>
</reference>
<evidence type="ECO:0000256" key="5">
    <source>
        <dbReference type="ARBA" id="ARBA00022989"/>
    </source>
</evidence>
<name>Q1D434_MYXXD</name>
<feature type="transmembrane region" description="Helical" evidence="7">
    <location>
        <begin position="37"/>
        <end position="59"/>
    </location>
</feature>
<dbReference type="Gene3D" id="1.20.1250.20">
    <property type="entry name" value="MFS general substrate transporter like domains"/>
    <property type="match status" value="1"/>
</dbReference>
<evidence type="ECO:0000256" key="2">
    <source>
        <dbReference type="ARBA" id="ARBA00022448"/>
    </source>
</evidence>
<dbReference type="EnsemblBacteria" id="ABF92893">
    <property type="protein sequence ID" value="ABF92893"/>
    <property type="gene ID" value="MXAN_4418"/>
</dbReference>
<evidence type="ECO:0000313" key="9">
    <source>
        <dbReference type="Proteomes" id="UP000002402"/>
    </source>
</evidence>
<feature type="transmembrane region" description="Helical" evidence="7">
    <location>
        <begin position="147"/>
        <end position="172"/>
    </location>
</feature>
<feature type="transmembrane region" description="Helical" evidence="7">
    <location>
        <begin position="111"/>
        <end position="135"/>
    </location>
</feature>
<feature type="transmembrane region" description="Helical" evidence="7">
    <location>
        <begin position="178"/>
        <end position="195"/>
    </location>
</feature>
<evidence type="ECO:0000256" key="4">
    <source>
        <dbReference type="ARBA" id="ARBA00022692"/>
    </source>
</evidence>
<keyword evidence="5 7" id="KW-1133">Transmembrane helix</keyword>
<keyword evidence="9" id="KW-1185">Reference proteome</keyword>
<dbReference type="SUPFAM" id="SSF103473">
    <property type="entry name" value="MFS general substrate transporter"/>
    <property type="match status" value="1"/>
</dbReference>
<dbReference type="InterPro" id="IPR010290">
    <property type="entry name" value="TM_effector"/>
</dbReference>
<dbReference type="PANTHER" id="PTHR23513:SF6">
    <property type="entry name" value="MAJOR FACILITATOR SUPERFAMILY ASSOCIATED DOMAIN-CONTAINING PROTEIN"/>
    <property type="match status" value="1"/>
</dbReference>
<dbReference type="GO" id="GO:0005886">
    <property type="term" value="C:plasma membrane"/>
    <property type="evidence" value="ECO:0007669"/>
    <property type="project" value="UniProtKB-SubCell"/>
</dbReference>
<keyword evidence="6 7" id="KW-0472">Membrane</keyword>
<keyword evidence="4 7" id="KW-0812">Transmembrane</keyword>
<dbReference type="Proteomes" id="UP000002402">
    <property type="component" value="Chromosome"/>
</dbReference>
<evidence type="ECO:0000256" key="7">
    <source>
        <dbReference type="SAM" id="Phobius"/>
    </source>
</evidence>
<dbReference type="HOGENOM" id="CLU_1298671_0_0_7"/>
<keyword evidence="2" id="KW-0813">Transport</keyword>
<gene>
    <name evidence="8" type="ordered locus">MXAN_4418</name>
</gene>
<dbReference type="KEGG" id="mxa:MXAN_4418"/>
<feature type="transmembrane region" description="Helical" evidence="7">
    <location>
        <begin position="71"/>
        <end position="91"/>
    </location>
</feature>
<dbReference type="Pfam" id="PF05977">
    <property type="entry name" value="MFS_3"/>
    <property type="match status" value="1"/>
</dbReference>
<evidence type="ECO:0000256" key="6">
    <source>
        <dbReference type="ARBA" id="ARBA00023136"/>
    </source>
</evidence>
<accession>Q1D434</accession>
<dbReference type="InterPro" id="IPR036259">
    <property type="entry name" value="MFS_trans_sf"/>
</dbReference>
<evidence type="ECO:0000256" key="1">
    <source>
        <dbReference type="ARBA" id="ARBA00004651"/>
    </source>
</evidence>
<feature type="transmembrane region" description="Helical" evidence="7">
    <location>
        <begin position="7"/>
        <end position="31"/>
    </location>
</feature>
<comment type="subcellular location">
    <subcellularLocation>
        <location evidence="1">Cell membrane</location>
        <topology evidence="1">Multi-pass membrane protein</topology>
    </subcellularLocation>
</comment>
<evidence type="ECO:0000313" key="8">
    <source>
        <dbReference type="EMBL" id="ABF92893.1"/>
    </source>
</evidence>
<sequence length="212" mass="22681">MSQPFWLFWFFENISVAGRWMMEIAGGWLVARLADSAAQVASLISIASIPVLVSMAWAGQVADRYDRRRTVLLMGPGLAVTAPRWAGMRLVCAPLVVGLAQVGLSYSTSPLGAAVMLAISSFGIATLAGLTLMFIQLTCPQDLQGRLLGLHNILFAVVPPAGIVMGMLTHYVELRVSMRFFGLLFAGVSTAWLLLARIGSADLTRAEGNGVV</sequence>
<evidence type="ECO:0000256" key="3">
    <source>
        <dbReference type="ARBA" id="ARBA00022475"/>
    </source>
</evidence>
<keyword evidence="3" id="KW-1003">Cell membrane</keyword>
<dbReference type="PANTHER" id="PTHR23513">
    <property type="entry name" value="INTEGRAL MEMBRANE EFFLUX PROTEIN-RELATED"/>
    <property type="match status" value="1"/>
</dbReference>
<dbReference type="AlphaFoldDB" id="Q1D434"/>
<proteinExistence type="predicted"/>
<organism evidence="8 9">
    <name type="scientific">Myxococcus xanthus (strain DK1622)</name>
    <dbReference type="NCBI Taxonomy" id="246197"/>
    <lineage>
        <taxon>Bacteria</taxon>
        <taxon>Pseudomonadati</taxon>
        <taxon>Myxococcota</taxon>
        <taxon>Myxococcia</taxon>
        <taxon>Myxococcales</taxon>
        <taxon>Cystobacterineae</taxon>
        <taxon>Myxococcaceae</taxon>
        <taxon>Myxococcus</taxon>
    </lineage>
</organism>
<dbReference type="EMBL" id="CP000113">
    <property type="protein sequence ID" value="ABF92893.1"/>
    <property type="molecule type" value="Genomic_DNA"/>
</dbReference>